<keyword evidence="1" id="KW-0812">Transmembrane</keyword>
<keyword evidence="3" id="KW-1185">Reference proteome</keyword>
<dbReference type="EMBL" id="KQ474084">
    <property type="protein sequence ID" value="KPV73079.1"/>
    <property type="molecule type" value="Genomic_DNA"/>
</dbReference>
<dbReference type="Proteomes" id="UP000053890">
    <property type="component" value="Unassembled WGS sequence"/>
</dbReference>
<accession>A0A0P9EVB4</accession>
<keyword evidence="1" id="KW-1133">Transmembrane helix</keyword>
<proteinExistence type="predicted"/>
<feature type="transmembrane region" description="Helical" evidence="1">
    <location>
        <begin position="47"/>
        <end position="70"/>
    </location>
</feature>
<evidence type="ECO:0000313" key="2">
    <source>
        <dbReference type="EMBL" id="KPV73079.1"/>
    </source>
</evidence>
<dbReference type="RefSeq" id="XP_018269128.1">
    <property type="nucleotide sequence ID" value="XM_018414736.1"/>
</dbReference>
<feature type="non-terminal residue" evidence="2">
    <location>
        <position position="180"/>
    </location>
</feature>
<dbReference type="AlphaFoldDB" id="A0A0P9EVB4"/>
<organism evidence="2 3">
    <name type="scientific">Rhodotorula graminis (strain WP1)</name>
    <dbReference type="NCBI Taxonomy" id="578459"/>
    <lineage>
        <taxon>Eukaryota</taxon>
        <taxon>Fungi</taxon>
        <taxon>Dikarya</taxon>
        <taxon>Basidiomycota</taxon>
        <taxon>Pucciniomycotina</taxon>
        <taxon>Microbotryomycetes</taxon>
        <taxon>Sporidiobolales</taxon>
        <taxon>Sporidiobolaceae</taxon>
        <taxon>Rhodotorula</taxon>
    </lineage>
</organism>
<reference evidence="2 3" key="1">
    <citation type="journal article" date="2015" name="Front. Microbiol.">
        <title>Genome sequence of the plant growth promoting endophytic yeast Rhodotorula graminis WP1.</title>
        <authorList>
            <person name="Firrincieli A."/>
            <person name="Otillar R."/>
            <person name="Salamov A."/>
            <person name="Schmutz J."/>
            <person name="Khan Z."/>
            <person name="Redman R.S."/>
            <person name="Fleck N.D."/>
            <person name="Lindquist E."/>
            <person name="Grigoriev I.V."/>
            <person name="Doty S.L."/>
        </authorList>
    </citation>
    <scope>NUCLEOTIDE SEQUENCE [LARGE SCALE GENOMIC DNA]</scope>
    <source>
        <strain evidence="2 3">WP1</strain>
    </source>
</reference>
<dbReference type="OrthoDB" id="2538377at2759"/>
<sequence length="180" mass="18336">MPPTTTAATAASAGTLLVGLVVAVWLSSSATHFAAGYLRRTGDSGGARAVVIFFTALSSAHTGVWCYATYGYVRVDAGWVGDEVTPGWVLTAHLAILVTLSTVAQAFFAAARLSTLYSGRRRAALVGSVALLSCAQLGFGIAATYYSVRAPGPDGGLFAVELASAYGWTGLARAVAAVLG</sequence>
<feature type="transmembrane region" description="Helical" evidence="1">
    <location>
        <begin position="123"/>
        <end position="146"/>
    </location>
</feature>
<gene>
    <name evidence="2" type="ORF">RHOBADRAFT_46174</name>
</gene>
<keyword evidence="1" id="KW-0472">Membrane</keyword>
<name>A0A0P9EVB4_RHOGW</name>
<protein>
    <submittedName>
        <fullName evidence="2">Uncharacterized protein</fullName>
    </submittedName>
</protein>
<evidence type="ECO:0000256" key="1">
    <source>
        <dbReference type="SAM" id="Phobius"/>
    </source>
</evidence>
<evidence type="ECO:0000313" key="3">
    <source>
        <dbReference type="Proteomes" id="UP000053890"/>
    </source>
</evidence>
<feature type="transmembrane region" description="Helical" evidence="1">
    <location>
        <begin position="90"/>
        <end position="111"/>
    </location>
</feature>
<dbReference type="GeneID" id="28975184"/>
<feature type="transmembrane region" description="Helical" evidence="1">
    <location>
        <begin position="6"/>
        <end position="26"/>
    </location>
</feature>